<accession>A0A8I0SLD2</accession>
<evidence type="ECO:0000256" key="2">
    <source>
        <dbReference type="SAM" id="Phobius"/>
    </source>
</evidence>
<organism evidence="3 4">
    <name type="scientific">Clavibacter phaseoli</name>
    <dbReference type="NCBI Taxonomy" id="1734031"/>
    <lineage>
        <taxon>Bacteria</taxon>
        <taxon>Bacillati</taxon>
        <taxon>Actinomycetota</taxon>
        <taxon>Actinomycetes</taxon>
        <taxon>Micrococcales</taxon>
        <taxon>Microbacteriaceae</taxon>
        <taxon>Clavibacter</taxon>
    </lineage>
</organism>
<comment type="caution">
    <text evidence="3">The sequence shown here is derived from an EMBL/GenBank/DDBJ whole genome shotgun (WGS) entry which is preliminary data.</text>
</comment>
<evidence type="ECO:0000313" key="3">
    <source>
        <dbReference type="EMBL" id="MBF4632727.1"/>
    </source>
</evidence>
<keyword evidence="2" id="KW-0472">Membrane</keyword>
<protein>
    <submittedName>
        <fullName evidence="3">Uncharacterized protein</fullName>
    </submittedName>
</protein>
<keyword evidence="4" id="KW-1185">Reference proteome</keyword>
<evidence type="ECO:0000313" key="4">
    <source>
        <dbReference type="Proteomes" id="UP000634579"/>
    </source>
</evidence>
<name>A0A8I0SLD2_9MICO</name>
<sequence>MDWIIAYLSRTESLMTAMAALVGAVAWPLTVFLLAYLFRKQIQDALSALRHVEAPGGFKADFHATLAHARETVADLEPSAEAQATSPGPGSAPVAPASPQGADEVSAPPAVPDPSEMILSAWRRLRKDLLEYASLGGVRLPDPTNPALDLRWILIEMKHLGLLSEEATSGLFDLRELRNAVVSRQHVPTFEEAGTYSNTAYGFQLLIREQRDAYLKRHPHAEPQG</sequence>
<dbReference type="Proteomes" id="UP000634579">
    <property type="component" value="Unassembled WGS sequence"/>
</dbReference>
<reference evidence="3 4" key="1">
    <citation type="submission" date="2020-10" db="EMBL/GenBank/DDBJ databases">
        <title>Draft genome sequences of plant-associated actinobacteria.</title>
        <authorList>
            <person name="Tarlachkov S.V."/>
            <person name="Starodumova I.P."/>
            <person name="Dorofeeva L.V."/>
            <person name="Prisyazhnaya N.V."/>
            <person name="Roubtsova T.V."/>
            <person name="Chizhov V.N."/>
            <person name="Nadler S.A."/>
            <person name="Subbotin S.A."/>
            <person name="Evtushenko L.I."/>
        </authorList>
    </citation>
    <scope>NUCLEOTIDE SEQUENCE [LARGE SCALE GENOMIC DNA]</scope>
    <source>
        <strain evidence="3 4">VKM Ac-2886</strain>
    </source>
</reference>
<keyword evidence="2" id="KW-0812">Transmembrane</keyword>
<gene>
    <name evidence="3" type="ORF">ITJ42_16020</name>
</gene>
<proteinExistence type="predicted"/>
<keyword evidence="2" id="KW-1133">Transmembrane helix</keyword>
<dbReference type="AlphaFoldDB" id="A0A8I0SLD2"/>
<feature type="region of interest" description="Disordered" evidence="1">
    <location>
        <begin position="76"/>
        <end position="112"/>
    </location>
</feature>
<feature type="compositionally biased region" description="Low complexity" evidence="1">
    <location>
        <begin position="84"/>
        <end position="102"/>
    </location>
</feature>
<evidence type="ECO:0000256" key="1">
    <source>
        <dbReference type="SAM" id="MobiDB-lite"/>
    </source>
</evidence>
<dbReference type="RefSeq" id="WP_194676293.1">
    <property type="nucleotide sequence ID" value="NZ_JADKRP010000007.1"/>
</dbReference>
<dbReference type="EMBL" id="JADKRP010000007">
    <property type="protein sequence ID" value="MBF4632727.1"/>
    <property type="molecule type" value="Genomic_DNA"/>
</dbReference>
<feature type="transmembrane region" description="Helical" evidence="2">
    <location>
        <begin position="17"/>
        <end position="38"/>
    </location>
</feature>